<evidence type="ECO:0000256" key="3">
    <source>
        <dbReference type="ARBA" id="ARBA00023002"/>
    </source>
</evidence>
<dbReference type="PANTHER" id="PTHR43008:SF7">
    <property type="entry name" value="SHORT CHAIN DEHYDROGENASE_REDUCTASE (AFU_ORTHOLOGUE AFUA_2G00830)"/>
    <property type="match status" value="1"/>
</dbReference>
<reference evidence="5" key="1">
    <citation type="submission" date="2023-02" db="EMBL/GenBank/DDBJ databases">
        <title>Colletotrichum kahawae CIFC_Que2 genome sequencing and assembly.</title>
        <authorList>
            <person name="Baroncelli R."/>
        </authorList>
    </citation>
    <scope>NUCLEOTIDE SEQUENCE</scope>
    <source>
        <strain evidence="5">CIFC_Que2</strain>
    </source>
</reference>
<keyword evidence="5" id="KW-0689">Ribosomal protein</keyword>
<evidence type="ECO:0000256" key="4">
    <source>
        <dbReference type="SAM" id="MobiDB-lite"/>
    </source>
</evidence>
<evidence type="ECO:0000256" key="1">
    <source>
        <dbReference type="ARBA" id="ARBA00006484"/>
    </source>
</evidence>
<comment type="caution">
    <text evidence="5">The sequence shown here is derived from an EMBL/GenBank/DDBJ whole genome shotgun (WGS) entry which is preliminary data.</text>
</comment>
<dbReference type="Pfam" id="PF00106">
    <property type="entry name" value="adh_short"/>
    <property type="match status" value="1"/>
</dbReference>
<dbReference type="PANTHER" id="PTHR43008">
    <property type="entry name" value="BENZIL REDUCTASE"/>
    <property type="match status" value="1"/>
</dbReference>
<dbReference type="PRINTS" id="PR00081">
    <property type="entry name" value="GDHRDH"/>
</dbReference>
<feature type="region of interest" description="Disordered" evidence="4">
    <location>
        <begin position="747"/>
        <end position="776"/>
    </location>
</feature>
<evidence type="ECO:0000313" key="5">
    <source>
        <dbReference type="EMBL" id="KAK2730132.1"/>
    </source>
</evidence>
<organism evidence="5 6">
    <name type="scientific">Colletotrichum kahawae</name>
    <name type="common">Coffee berry disease fungus</name>
    <dbReference type="NCBI Taxonomy" id="34407"/>
    <lineage>
        <taxon>Eukaryota</taxon>
        <taxon>Fungi</taxon>
        <taxon>Dikarya</taxon>
        <taxon>Ascomycota</taxon>
        <taxon>Pezizomycotina</taxon>
        <taxon>Sordariomycetes</taxon>
        <taxon>Hypocreomycetidae</taxon>
        <taxon>Glomerellales</taxon>
        <taxon>Glomerellaceae</taxon>
        <taxon>Colletotrichum</taxon>
        <taxon>Colletotrichum gloeosporioides species complex</taxon>
    </lineage>
</organism>
<keyword evidence="5" id="KW-0687">Ribonucleoprotein</keyword>
<dbReference type="GO" id="GO:0016616">
    <property type="term" value="F:oxidoreductase activity, acting on the CH-OH group of donors, NAD or NADP as acceptor"/>
    <property type="evidence" value="ECO:0007669"/>
    <property type="project" value="UniProtKB-ARBA"/>
</dbReference>
<dbReference type="InterPro" id="IPR002347">
    <property type="entry name" value="SDR_fam"/>
</dbReference>
<dbReference type="GO" id="GO:0005840">
    <property type="term" value="C:ribosome"/>
    <property type="evidence" value="ECO:0007669"/>
    <property type="project" value="UniProtKB-KW"/>
</dbReference>
<dbReference type="CDD" id="cd05233">
    <property type="entry name" value="SDR_c"/>
    <property type="match status" value="1"/>
</dbReference>
<evidence type="ECO:0000256" key="2">
    <source>
        <dbReference type="ARBA" id="ARBA00022857"/>
    </source>
</evidence>
<dbReference type="SUPFAM" id="SSF51735">
    <property type="entry name" value="NAD(P)-binding Rossmann-fold domains"/>
    <property type="match status" value="1"/>
</dbReference>
<dbReference type="EMBL" id="VYYT01000710">
    <property type="protein sequence ID" value="KAK2730132.1"/>
    <property type="molecule type" value="Genomic_DNA"/>
</dbReference>
<name>A0AAD9Y079_COLKA</name>
<keyword evidence="3" id="KW-0560">Oxidoreductase</keyword>
<sequence length="776" mass="88692">MEKRFGKNSLAIITGGASGIGLALAQKCVKAGMVVIACDKNQHAVDYVKETYGQSIKAVHMDVSLANDWIALKKIVDDEYSGRVALLALNAGIKPESSFDSVASFYTTFNTNVFGVVSGIGTLLPSVKTNVEAGHRSAIIITGSKQGITNPPGYPAYNSSKAAINSIAEQLSFDLRHTERVSVHLLVPGWTHTGMGGRTPQTSVLKPDSAWWPEQVVEYLEKKMLEDQFWVLCPDNEVTESLDRARMLWSAGDAVEGRPPLSRWREDWKDPAGRFIEAYEETGQIVLHPLHPIHSRHLRTTFTMSPIVLSIRQKVSEWTVPRPRKLGFFTVPIDIRYQIYQLVLIDPVLRWDKRHNLNCCYKTFNPRRSEPPPFLMIKVRINERGIRTTPYCDCAKREAMNLLLANRQVHEEAAPIFWSRNTFCYLAGWDMIGATDFALRPETLTWIKHISITNPDTCLGASEHIKYFGATGLGRDENWCESLFWVSVSKLSALSSLQVPPYLLFTEEIRRTHLAAWLSNPELKIEMLALMPFCRNPDADFFGYAGLGTENSCLHWSTIYVQTARPLDMTPCRTWAFDFSARSRFYAFTDILLELETIVKTRFFGANPDYLDNWQNLWKIPDGFDEFNNQHTYYIALQGFPEDEDVPIKIYGLPSSKQTEARRAQEKAARDAEQRAINGLTVEQNKVHEASRDHKRLWRRFLAKLDMGRWNRYYYVDNPWIKDSTWDPRGNPSPQPLPWRIEAVERKAKEKAKRKSEKSNAEARKVERKRVRGKGH</sequence>
<dbReference type="AlphaFoldDB" id="A0AAD9Y079"/>
<proteinExistence type="inferred from homology"/>
<evidence type="ECO:0000313" key="6">
    <source>
        <dbReference type="Proteomes" id="UP001281614"/>
    </source>
</evidence>
<keyword evidence="2" id="KW-0521">NADP</keyword>
<gene>
    <name evidence="5" type="ORF">CKAH01_09785</name>
</gene>
<accession>A0AAD9Y079</accession>
<dbReference type="InterPro" id="IPR036291">
    <property type="entry name" value="NAD(P)-bd_dom_sf"/>
</dbReference>
<dbReference type="InterPro" id="IPR020904">
    <property type="entry name" value="Sc_DH/Rdtase_CS"/>
</dbReference>
<dbReference type="Gene3D" id="3.40.50.720">
    <property type="entry name" value="NAD(P)-binding Rossmann-like Domain"/>
    <property type="match status" value="1"/>
</dbReference>
<dbReference type="GO" id="GO:0050664">
    <property type="term" value="F:oxidoreductase activity, acting on NAD(P)H, oxygen as acceptor"/>
    <property type="evidence" value="ECO:0007669"/>
    <property type="project" value="TreeGrafter"/>
</dbReference>
<feature type="compositionally biased region" description="Basic residues" evidence="4">
    <location>
        <begin position="766"/>
        <end position="776"/>
    </location>
</feature>
<dbReference type="Proteomes" id="UP001281614">
    <property type="component" value="Unassembled WGS sequence"/>
</dbReference>
<comment type="similarity">
    <text evidence="1">Belongs to the short-chain dehydrogenases/reductases (SDR) family.</text>
</comment>
<keyword evidence="6" id="KW-1185">Reference proteome</keyword>
<dbReference type="PROSITE" id="PS00061">
    <property type="entry name" value="ADH_SHORT"/>
    <property type="match status" value="1"/>
</dbReference>
<protein>
    <submittedName>
        <fullName evidence="5">Ribosomal protein l32</fullName>
    </submittedName>
</protein>